<feature type="region of interest" description="Disordered" evidence="2">
    <location>
        <begin position="504"/>
        <end position="532"/>
    </location>
</feature>
<evidence type="ECO:0000313" key="3">
    <source>
        <dbReference type="EMBL" id="GMS86064.1"/>
    </source>
</evidence>
<dbReference type="AlphaFoldDB" id="A0AAV5T0J5"/>
<feature type="compositionally biased region" description="Basic and acidic residues" evidence="2">
    <location>
        <begin position="504"/>
        <end position="529"/>
    </location>
</feature>
<keyword evidence="1" id="KW-0175">Coiled coil</keyword>
<feature type="region of interest" description="Disordered" evidence="2">
    <location>
        <begin position="152"/>
        <end position="234"/>
    </location>
</feature>
<feature type="coiled-coil region" evidence="1">
    <location>
        <begin position="269"/>
        <end position="383"/>
    </location>
</feature>
<proteinExistence type="predicted"/>
<feature type="compositionally biased region" description="Acidic residues" evidence="2">
    <location>
        <begin position="609"/>
        <end position="621"/>
    </location>
</feature>
<evidence type="ECO:0008006" key="5">
    <source>
        <dbReference type="Google" id="ProtNLM"/>
    </source>
</evidence>
<feature type="compositionally biased region" description="Basic and acidic residues" evidence="2">
    <location>
        <begin position="222"/>
        <end position="234"/>
    </location>
</feature>
<comment type="caution">
    <text evidence="3">The sequence shown here is derived from an EMBL/GenBank/DDBJ whole genome shotgun (WGS) entry which is preliminary data.</text>
</comment>
<feature type="compositionally biased region" description="Polar residues" evidence="2">
    <location>
        <begin position="211"/>
        <end position="221"/>
    </location>
</feature>
<accession>A0AAV5T0J5</accession>
<feature type="compositionally biased region" description="Basic and acidic residues" evidence="2">
    <location>
        <begin position="152"/>
        <end position="176"/>
    </location>
</feature>
<gene>
    <name evidence="3" type="ORF">PENTCL1PPCAC_8239</name>
</gene>
<feature type="compositionally biased region" description="Basic and acidic residues" evidence="2">
    <location>
        <begin position="188"/>
        <end position="207"/>
    </location>
</feature>
<reference evidence="3" key="1">
    <citation type="submission" date="2023-10" db="EMBL/GenBank/DDBJ databases">
        <title>Genome assembly of Pristionchus species.</title>
        <authorList>
            <person name="Yoshida K."/>
            <person name="Sommer R.J."/>
        </authorList>
    </citation>
    <scope>NUCLEOTIDE SEQUENCE</scope>
    <source>
        <strain evidence="3">RS0144</strain>
    </source>
</reference>
<feature type="region of interest" description="Disordered" evidence="2">
    <location>
        <begin position="579"/>
        <end position="621"/>
    </location>
</feature>
<sequence>MERMQEVLDPRFQPIRIKEEPLDDYDEGGDPECRIFQLLQRLSENEARAIEAEEEHTSQLMEWLDKYNESEGCRVSAELAAEDQKRKCSELERTSAEELRELNARYVSALATVSEKTNRAKAMEENEGLRKKLEEMRNIVLELDKEMEDFKESNEEWKRKWEESEMERAEIEETKKILNGLETSMSEANERLEKEETTREEHDEALKEAQTIMTGLQTSLKETNEKLEEERKMKEQFKGERDIFEYLSKNRRMRGDEKENNESWRDRRLSDFQEENEGLKERVERYMKRVRYHDNREKELEEAEDRVKKMDKKREKLVKEVEEAEELCEKLEKERDELKVALKHATEREKDAREEVEIDKVRITNLMRERNDLKRKLETEENGVREEVAIDKIRFASLERERNDLKKKLQIQMGVSMENAFLKSHNAKLEKLIEERKEEERSMQYKKLKMKEEEEKIGRRMEEVEIMKREVEKRLKEIEEERDMEKTEAAKELAPIIAEQKKEMMKEAEEKEKEKEIKMETPETEKEQARFSQMDEEMNQLRAVNAFLVTTPTGKIYLELQQSQEREAQLKQTIELLERSANSCKLEEEEEGEEVKRKRARRNTPKEEQMEEMDEEEEGEE</sequence>
<keyword evidence="4" id="KW-1185">Reference proteome</keyword>
<feature type="non-terminal residue" evidence="3">
    <location>
        <position position="621"/>
    </location>
</feature>
<dbReference type="EMBL" id="BTSX01000002">
    <property type="protein sequence ID" value="GMS86064.1"/>
    <property type="molecule type" value="Genomic_DNA"/>
</dbReference>
<protein>
    <recommendedName>
        <fullName evidence="5">Trichohyalin-like</fullName>
    </recommendedName>
</protein>
<evidence type="ECO:0000256" key="1">
    <source>
        <dbReference type="SAM" id="Coils"/>
    </source>
</evidence>
<organism evidence="3 4">
    <name type="scientific">Pristionchus entomophagus</name>
    <dbReference type="NCBI Taxonomy" id="358040"/>
    <lineage>
        <taxon>Eukaryota</taxon>
        <taxon>Metazoa</taxon>
        <taxon>Ecdysozoa</taxon>
        <taxon>Nematoda</taxon>
        <taxon>Chromadorea</taxon>
        <taxon>Rhabditida</taxon>
        <taxon>Rhabditina</taxon>
        <taxon>Diplogasteromorpha</taxon>
        <taxon>Diplogasteroidea</taxon>
        <taxon>Neodiplogasteridae</taxon>
        <taxon>Pristionchus</taxon>
    </lineage>
</organism>
<evidence type="ECO:0000256" key="2">
    <source>
        <dbReference type="SAM" id="MobiDB-lite"/>
    </source>
</evidence>
<dbReference type="Proteomes" id="UP001432027">
    <property type="component" value="Unassembled WGS sequence"/>
</dbReference>
<evidence type="ECO:0000313" key="4">
    <source>
        <dbReference type="Proteomes" id="UP001432027"/>
    </source>
</evidence>
<name>A0AAV5T0J5_9BILA</name>